<keyword evidence="2" id="KW-1185">Reference proteome</keyword>
<organism evidence="1 2">
    <name type="scientific">Albidovulum denitrificans</name>
    <dbReference type="NCBI Taxonomy" id="404881"/>
    <lineage>
        <taxon>Bacteria</taxon>
        <taxon>Pseudomonadati</taxon>
        <taxon>Pseudomonadota</taxon>
        <taxon>Alphaproteobacteria</taxon>
        <taxon>Rhodobacterales</taxon>
        <taxon>Paracoccaceae</taxon>
        <taxon>Albidovulum</taxon>
    </lineage>
</organism>
<accession>A0A2S8S700</accession>
<protein>
    <submittedName>
        <fullName evidence="1">Uncharacterized protein (TIGR04255 family)</fullName>
    </submittedName>
</protein>
<dbReference type="InterPro" id="IPR026349">
    <property type="entry name" value="CHP04255"/>
</dbReference>
<evidence type="ECO:0000313" key="2">
    <source>
        <dbReference type="Proteomes" id="UP000238338"/>
    </source>
</evidence>
<name>A0A2S8S700_9RHOB</name>
<evidence type="ECO:0000313" key="1">
    <source>
        <dbReference type="EMBL" id="PQV56591.1"/>
    </source>
</evidence>
<gene>
    <name evidence="1" type="ORF">LX70_02163</name>
</gene>
<comment type="caution">
    <text evidence="1">The sequence shown here is derived from an EMBL/GenBank/DDBJ whole genome shotgun (WGS) entry which is preliminary data.</text>
</comment>
<dbReference type="OrthoDB" id="128994at2"/>
<proteinExistence type="predicted"/>
<sequence>MQKEVDFEVPPIVEVVAGVTFRRLSGFEIPHFGRFWEMLPSDFSRTQTATPNLRPDESYGPLDMPVRCWFLSEDNRRLVQLQRDSFFFNWRRVEGDDAGDYPEYHTIYPEFVRHLGSLHDFVKRENIGGVEPIGCELTYVNLISVELLNGHFGSATDVMIDHRRVGGKRFLPEPSEFNWVSIYPLPGTAGQLTVRAASAVRTTGANEKLIRLELSAQGQPASNDQKGLDAWFDLAHYHIVKGFADMTDLDFQSSVWRRR</sequence>
<dbReference type="EMBL" id="PVEP01000004">
    <property type="protein sequence ID" value="PQV56591.1"/>
    <property type="molecule type" value="Genomic_DNA"/>
</dbReference>
<dbReference type="RefSeq" id="WP_105514770.1">
    <property type="nucleotide sequence ID" value="NZ_PVEP01000004.1"/>
</dbReference>
<reference evidence="1 2" key="1">
    <citation type="submission" date="2018-02" db="EMBL/GenBank/DDBJ databases">
        <title>Genomic Encyclopedia of Archaeal and Bacterial Type Strains, Phase II (KMG-II): from individual species to whole genera.</title>
        <authorList>
            <person name="Goeker M."/>
        </authorList>
    </citation>
    <scope>NUCLEOTIDE SEQUENCE [LARGE SCALE GENOMIC DNA]</scope>
    <source>
        <strain evidence="1 2">DSM 18921</strain>
    </source>
</reference>
<dbReference type="AlphaFoldDB" id="A0A2S8S700"/>
<dbReference type="Proteomes" id="UP000238338">
    <property type="component" value="Unassembled WGS sequence"/>
</dbReference>
<dbReference type="NCBIfam" id="TIGR04255">
    <property type="entry name" value="sporadTIGR04255"/>
    <property type="match status" value="1"/>
</dbReference>